<dbReference type="AlphaFoldDB" id="A0AAN9VY02"/>
<dbReference type="PANTHER" id="PTHR19446">
    <property type="entry name" value="REVERSE TRANSCRIPTASES"/>
    <property type="match status" value="1"/>
</dbReference>
<dbReference type="GO" id="GO:0003824">
    <property type="term" value="F:catalytic activity"/>
    <property type="evidence" value="ECO:0007669"/>
    <property type="project" value="InterPro"/>
</dbReference>
<keyword evidence="3" id="KW-1185">Reference proteome</keyword>
<dbReference type="CDD" id="cd09076">
    <property type="entry name" value="L1-EN"/>
    <property type="match status" value="1"/>
</dbReference>
<organism evidence="2 3">
    <name type="scientific">Gryllus longicercus</name>
    <dbReference type="NCBI Taxonomy" id="2509291"/>
    <lineage>
        <taxon>Eukaryota</taxon>
        <taxon>Metazoa</taxon>
        <taxon>Ecdysozoa</taxon>
        <taxon>Arthropoda</taxon>
        <taxon>Hexapoda</taxon>
        <taxon>Insecta</taxon>
        <taxon>Pterygota</taxon>
        <taxon>Neoptera</taxon>
        <taxon>Polyneoptera</taxon>
        <taxon>Orthoptera</taxon>
        <taxon>Ensifera</taxon>
        <taxon>Gryllidea</taxon>
        <taxon>Grylloidea</taxon>
        <taxon>Gryllidae</taxon>
        <taxon>Gryllinae</taxon>
        <taxon>Gryllus</taxon>
    </lineage>
</organism>
<protein>
    <recommendedName>
        <fullName evidence="1">Endonuclease/exonuclease/phosphatase domain-containing protein</fullName>
    </recommendedName>
</protein>
<dbReference type="Gene3D" id="3.60.10.10">
    <property type="entry name" value="Endonuclease/exonuclease/phosphatase"/>
    <property type="match status" value="1"/>
</dbReference>
<feature type="domain" description="Endonuclease/exonuclease/phosphatase" evidence="1">
    <location>
        <begin position="4"/>
        <end position="234"/>
    </location>
</feature>
<sequence>MSIGTWNIQGLRTKREEVVTEINKMNIDIIILTETKKKATGEEDIGEYWHAWSGVPKSHRARSGVSVLMKQKWKKYIRNIECLSDRIIKIKMMLYGYPTTIIGVYGINDNALVDEKESFFGDLNEIIGNIPIHHEVILVGDWNGRVGNREQGFVGPFGEEIVNDNGKRILYLCKELKYCVANTFFQHKDIHKYTRIDPSRDIKSIIDLVIVRKERKMKIKDVRVFRQPECGSDHNMVVGKFIFPFRRGKEIENRAEVLIEQRDEVFKTDLLRQYSVAALYQNRINNILINSVDGIQKNGSTEEMYQHLKSVVFQAAREALGLEKRRKPSKKEMFSEDLENKIEEKKKAYLKWIATRNQETRSDYVAKRKVVKALVKLEKEEYWDRMCRDIDNTIGYNRSSNAWKIIKNMRSNVTSTKLQLIQSDKWIEYYEQLLQEDRPQYMVDEDPINTYQHQPEITILDVKRALRKAGNNKSAGPGNVRMELLKFGGDKILHYIKDIFNKIESGGDIPEEWNTAYISSIYKKGDKTVCANYRGISVIPAIARLFASILKEKIEK</sequence>
<dbReference type="SUPFAM" id="SSF56219">
    <property type="entry name" value="DNase I-like"/>
    <property type="match status" value="1"/>
</dbReference>
<proteinExistence type="predicted"/>
<evidence type="ECO:0000259" key="1">
    <source>
        <dbReference type="Pfam" id="PF03372"/>
    </source>
</evidence>
<dbReference type="InterPro" id="IPR036691">
    <property type="entry name" value="Endo/exonu/phosph_ase_sf"/>
</dbReference>
<reference evidence="2 3" key="1">
    <citation type="submission" date="2024-03" db="EMBL/GenBank/DDBJ databases">
        <title>The genome assembly and annotation of the cricket Gryllus longicercus Weissman &amp; Gray.</title>
        <authorList>
            <person name="Szrajer S."/>
            <person name="Gray D."/>
            <person name="Ylla G."/>
        </authorList>
    </citation>
    <scope>NUCLEOTIDE SEQUENCE [LARGE SCALE GENOMIC DNA]</scope>
    <source>
        <strain evidence="2">DAG 2021-001</strain>
        <tissue evidence="2">Whole body minus gut</tissue>
    </source>
</reference>
<dbReference type="InterPro" id="IPR005135">
    <property type="entry name" value="Endo/exonuclease/phosphatase"/>
</dbReference>
<dbReference type="Pfam" id="PF03372">
    <property type="entry name" value="Exo_endo_phos"/>
    <property type="match status" value="1"/>
</dbReference>
<dbReference type="Proteomes" id="UP001378592">
    <property type="component" value="Unassembled WGS sequence"/>
</dbReference>
<evidence type="ECO:0000313" key="3">
    <source>
        <dbReference type="Proteomes" id="UP001378592"/>
    </source>
</evidence>
<name>A0AAN9VY02_9ORTH</name>
<dbReference type="EMBL" id="JAZDUA010000030">
    <property type="protein sequence ID" value="KAK7872016.1"/>
    <property type="molecule type" value="Genomic_DNA"/>
</dbReference>
<gene>
    <name evidence="2" type="ORF">R5R35_004529</name>
</gene>
<comment type="caution">
    <text evidence="2">The sequence shown here is derived from an EMBL/GenBank/DDBJ whole genome shotgun (WGS) entry which is preliminary data.</text>
</comment>
<accession>A0AAN9VY02</accession>
<evidence type="ECO:0000313" key="2">
    <source>
        <dbReference type="EMBL" id="KAK7872016.1"/>
    </source>
</evidence>